<dbReference type="EMBL" id="VDEP01000236">
    <property type="protein sequence ID" value="KAA1122104.1"/>
    <property type="molecule type" value="Genomic_DNA"/>
</dbReference>
<dbReference type="EMBL" id="VSWC01000158">
    <property type="protein sequence ID" value="KAA1073499.1"/>
    <property type="molecule type" value="Genomic_DNA"/>
</dbReference>
<evidence type="ECO:0000313" key="5">
    <source>
        <dbReference type="Proteomes" id="UP000324748"/>
    </source>
</evidence>
<evidence type="ECO:0000313" key="1">
    <source>
        <dbReference type="EMBL" id="KAA1073499.1"/>
    </source>
</evidence>
<dbReference type="EMBL" id="VDEP01000170">
    <property type="protein sequence ID" value="KAA1126826.1"/>
    <property type="molecule type" value="Genomic_DNA"/>
</dbReference>
<protein>
    <submittedName>
        <fullName evidence="3">Uncharacterized protein</fullName>
    </submittedName>
</protein>
<keyword evidence="5" id="KW-1185">Reference proteome</keyword>
<proteinExistence type="predicted"/>
<dbReference type="Proteomes" id="UP000325313">
    <property type="component" value="Unassembled WGS sequence"/>
</dbReference>
<comment type="caution">
    <text evidence="3">The sequence shown here is derived from an EMBL/GenBank/DDBJ whole genome shotgun (WGS) entry which is preliminary data.</text>
</comment>
<evidence type="ECO:0000313" key="2">
    <source>
        <dbReference type="EMBL" id="KAA1076663.1"/>
    </source>
</evidence>
<name>A0A5B0RB98_PUCGR</name>
<gene>
    <name evidence="1" type="ORF">PGT21_013804</name>
    <name evidence="2" type="ORF">PGT21_015006</name>
    <name evidence="4" type="ORF">PGTUg99_025632</name>
    <name evidence="3" type="ORF">PGTUg99_027860</name>
</gene>
<organism evidence="3 6">
    <name type="scientific">Puccinia graminis f. sp. tritici</name>
    <dbReference type="NCBI Taxonomy" id="56615"/>
    <lineage>
        <taxon>Eukaryota</taxon>
        <taxon>Fungi</taxon>
        <taxon>Dikarya</taxon>
        <taxon>Basidiomycota</taxon>
        <taxon>Pucciniomycotina</taxon>
        <taxon>Pucciniomycetes</taxon>
        <taxon>Pucciniales</taxon>
        <taxon>Pucciniaceae</taxon>
        <taxon>Puccinia</taxon>
    </lineage>
</organism>
<evidence type="ECO:0000313" key="3">
    <source>
        <dbReference type="EMBL" id="KAA1122104.1"/>
    </source>
</evidence>
<evidence type="ECO:0000313" key="6">
    <source>
        <dbReference type="Proteomes" id="UP000325313"/>
    </source>
</evidence>
<accession>A0A5B0RB98</accession>
<reference evidence="5 6" key="1">
    <citation type="submission" date="2019-05" db="EMBL/GenBank/DDBJ databases">
        <title>Emergence of the Ug99 lineage of the wheat stem rust pathogen through somatic hybridization.</title>
        <authorList>
            <person name="Li F."/>
            <person name="Upadhyaya N.M."/>
            <person name="Sperschneider J."/>
            <person name="Matny O."/>
            <person name="Nguyen-Phuc H."/>
            <person name="Mago R."/>
            <person name="Raley C."/>
            <person name="Miller M.E."/>
            <person name="Silverstein K.A.T."/>
            <person name="Henningsen E."/>
            <person name="Hirsch C.D."/>
            <person name="Visser B."/>
            <person name="Pretorius Z.A."/>
            <person name="Steffenson B.J."/>
            <person name="Schwessinger B."/>
            <person name="Dodds P.N."/>
            <person name="Figueroa M."/>
        </authorList>
    </citation>
    <scope>NUCLEOTIDE SEQUENCE [LARGE SCALE GENOMIC DNA]</scope>
    <source>
        <strain evidence="1">21-0</strain>
        <strain evidence="3 6">Ug99</strain>
    </source>
</reference>
<sequence>MNRLRTHPEKVLAQTTLESPRLPADIQAGLDYADLFKYGDFAQWRTASGTRLEQWDDLSLLKPFIKQLLSILSTSDENYE</sequence>
<dbReference type="Proteomes" id="UP000324748">
    <property type="component" value="Unassembled WGS sequence"/>
</dbReference>
<dbReference type="EMBL" id="VSWC01000145">
    <property type="protein sequence ID" value="KAA1076663.1"/>
    <property type="molecule type" value="Genomic_DNA"/>
</dbReference>
<evidence type="ECO:0000313" key="4">
    <source>
        <dbReference type="EMBL" id="KAA1126826.1"/>
    </source>
</evidence>
<dbReference type="AlphaFoldDB" id="A0A5B0RB98"/>